<accession>A0A917QTR9</accession>
<comment type="caution">
    <text evidence="8">The sequence shown here is derived from an EMBL/GenBank/DDBJ whole genome shotgun (WGS) entry which is preliminary data.</text>
</comment>
<evidence type="ECO:0000256" key="1">
    <source>
        <dbReference type="ARBA" id="ARBA00004127"/>
    </source>
</evidence>
<dbReference type="Pfam" id="PF02656">
    <property type="entry name" value="DUF202"/>
    <property type="match status" value="1"/>
</dbReference>
<dbReference type="AlphaFoldDB" id="A0A917QTR9"/>
<evidence type="ECO:0000256" key="2">
    <source>
        <dbReference type="ARBA" id="ARBA00022692"/>
    </source>
</evidence>
<feature type="transmembrane region" description="Helical" evidence="6">
    <location>
        <begin position="93"/>
        <end position="113"/>
    </location>
</feature>
<reference evidence="8" key="2">
    <citation type="submission" date="2020-09" db="EMBL/GenBank/DDBJ databases">
        <authorList>
            <person name="Sun Q."/>
            <person name="Ohkuma M."/>
        </authorList>
    </citation>
    <scope>NUCLEOTIDE SEQUENCE</scope>
    <source>
        <strain evidence="8">JCM 13064</strain>
    </source>
</reference>
<name>A0A917QTR9_9ACTN</name>
<keyword evidence="4 6" id="KW-0472">Membrane</keyword>
<evidence type="ECO:0000313" key="8">
    <source>
        <dbReference type="EMBL" id="GGK67601.1"/>
    </source>
</evidence>
<dbReference type="Proteomes" id="UP000645217">
    <property type="component" value="Unassembled WGS sequence"/>
</dbReference>
<keyword evidence="9" id="KW-1185">Reference proteome</keyword>
<gene>
    <name evidence="8" type="ORF">GCM10007964_08270</name>
</gene>
<proteinExistence type="predicted"/>
<sequence length="156" mass="15394">MIPGSGRDGPGGAPDRTGGVRGPGGGPRNPADGARGSAGEQPEEEAEGTAPWGAEGLHSERTLLAWIRTGTALAAGGLGGAGVAARHMGSGPAALPFVLAALCGAVLLARTHLRHRRLESALHEGKPLDVRADALLAWLGVLAVVAGAAAFVLAAP</sequence>
<reference evidence="8" key="1">
    <citation type="journal article" date="2014" name="Int. J. Syst. Evol. Microbiol.">
        <title>Complete genome sequence of Corynebacterium casei LMG S-19264T (=DSM 44701T), isolated from a smear-ripened cheese.</title>
        <authorList>
            <consortium name="US DOE Joint Genome Institute (JGI-PGF)"/>
            <person name="Walter F."/>
            <person name="Albersmeier A."/>
            <person name="Kalinowski J."/>
            <person name="Ruckert C."/>
        </authorList>
    </citation>
    <scope>NUCLEOTIDE SEQUENCE</scope>
    <source>
        <strain evidence="8">JCM 13064</strain>
    </source>
</reference>
<comment type="subcellular location">
    <subcellularLocation>
        <location evidence="1">Endomembrane system</location>
        <topology evidence="1">Multi-pass membrane protein</topology>
    </subcellularLocation>
</comment>
<keyword evidence="3 6" id="KW-1133">Transmembrane helix</keyword>
<keyword evidence="2 6" id="KW-0812">Transmembrane</keyword>
<evidence type="ECO:0000256" key="3">
    <source>
        <dbReference type="ARBA" id="ARBA00022989"/>
    </source>
</evidence>
<feature type="compositionally biased region" description="Gly residues" evidence="5">
    <location>
        <begin position="1"/>
        <end position="12"/>
    </location>
</feature>
<dbReference type="GO" id="GO:0012505">
    <property type="term" value="C:endomembrane system"/>
    <property type="evidence" value="ECO:0007669"/>
    <property type="project" value="UniProtKB-SubCell"/>
</dbReference>
<dbReference type="InterPro" id="IPR003807">
    <property type="entry name" value="DUF202"/>
</dbReference>
<evidence type="ECO:0000313" key="9">
    <source>
        <dbReference type="Proteomes" id="UP000645217"/>
    </source>
</evidence>
<evidence type="ECO:0000256" key="5">
    <source>
        <dbReference type="SAM" id="MobiDB-lite"/>
    </source>
</evidence>
<feature type="region of interest" description="Disordered" evidence="5">
    <location>
        <begin position="1"/>
        <end position="55"/>
    </location>
</feature>
<feature type="transmembrane region" description="Helical" evidence="6">
    <location>
        <begin position="134"/>
        <end position="155"/>
    </location>
</feature>
<evidence type="ECO:0000256" key="6">
    <source>
        <dbReference type="SAM" id="Phobius"/>
    </source>
</evidence>
<feature type="domain" description="DUF202" evidence="7">
    <location>
        <begin position="57"/>
        <end position="118"/>
    </location>
</feature>
<evidence type="ECO:0000256" key="4">
    <source>
        <dbReference type="ARBA" id="ARBA00023136"/>
    </source>
</evidence>
<organism evidence="8 9">
    <name type="scientific">Sphaerisporangium melleum</name>
    <dbReference type="NCBI Taxonomy" id="321316"/>
    <lineage>
        <taxon>Bacteria</taxon>
        <taxon>Bacillati</taxon>
        <taxon>Actinomycetota</taxon>
        <taxon>Actinomycetes</taxon>
        <taxon>Streptosporangiales</taxon>
        <taxon>Streptosporangiaceae</taxon>
        <taxon>Sphaerisporangium</taxon>
    </lineage>
</organism>
<protein>
    <recommendedName>
        <fullName evidence="7">DUF202 domain-containing protein</fullName>
    </recommendedName>
</protein>
<evidence type="ECO:0000259" key="7">
    <source>
        <dbReference type="Pfam" id="PF02656"/>
    </source>
</evidence>
<dbReference type="EMBL" id="BMNT01000003">
    <property type="protein sequence ID" value="GGK67601.1"/>
    <property type="molecule type" value="Genomic_DNA"/>
</dbReference>